<reference evidence="2" key="2">
    <citation type="submission" date="2017-02" db="EMBL/GenBank/DDBJ databases">
        <title>Sunflower complete genome.</title>
        <authorList>
            <person name="Langlade N."/>
            <person name="Munos S."/>
        </authorList>
    </citation>
    <scope>NUCLEOTIDE SEQUENCE [LARGE SCALE GENOMIC DNA]</scope>
    <source>
        <tissue evidence="2">Leaves</tissue>
    </source>
</reference>
<dbReference type="EMBL" id="MNCJ02000324">
    <property type="protein sequence ID" value="KAF5788831.1"/>
    <property type="molecule type" value="Genomic_DNA"/>
</dbReference>
<keyword evidence="3" id="KW-1185">Reference proteome</keyword>
<protein>
    <submittedName>
        <fullName evidence="2">Uncharacterized protein</fullName>
    </submittedName>
</protein>
<reference evidence="1 3" key="1">
    <citation type="journal article" date="2017" name="Nature">
        <title>The sunflower genome provides insights into oil metabolism, flowering and Asterid evolution.</title>
        <authorList>
            <person name="Badouin H."/>
            <person name="Gouzy J."/>
            <person name="Grassa C.J."/>
            <person name="Murat F."/>
            <person name="Staton S.E."/>
            <person name="Cottret L."/>
            <person name="Lelandais-Briere C."/>
            <person name="Owens G.L."/>
            <person name="Carrere S."/>
            <person name="Mayjonade B."/>
            <person name="Legrand L."/>
            <person name="Gill N."/>
            <person name="Kane N.C."/>
            <person name="Bowers J.E."/>
            <person name="Hubner S."/>
            <person name="Bellec A."/>
            <person name="Berard A."/>
            <person name="Berges H."/>
            <person name="Blanchet N."/>
            <person name="Boniface M.C."/>
            <person name="Brunel D."/>
            <person name="Catrice O."/>
            <person name="Chaidir N."/>
            <person name="Claudel C."/>
            <person name="Donnadieu C."/>
            <person name="Faraut T."/>
            <person name="Fievet G."/>
            <person name="Helmstetter N."/>
            <person name="King M."/>
            <person name="Knapp S.J."/>
            <person name="Lai Z."/>
            <person name="Le Paslier M.C."/>
            <person name="Lippi Y."/>
            <person name="Lorenzon L."/>
            <person name="Mandel J.R."/>
            <person name="Marage G."/>
            <person name="Marchand G."/>
            <person name="Marquand E."/>
            <person name="Bret-Mestries E."/>
            <person name="Morien E."/>
            <person name="Nambeesan S."/>
            <person name="Nguyen T."/>
            <person name="Pegot-Espagnet P."/>
            <person name="Pouilly N."/>
            <person name="Raftis F."/>
            <person name="Sallet E."/>
            <person name="Schiex T."/>
            <person name="Thomas J."/>
            <person name="Vandecasteele C."/>
            <person name="Vares D."/>
            <person name="Vear F."/>
            <person name="Vautrin S."/>
            <person name="Crespi M."/>
            <person name="Mangin B."/>
            <person name="Burke J.M."/>
            <person name="Salse J."/>
            <person name="Munos S."/>
            <person name="Vincourt P."/>
            <person name="Rieseberg L.H."/>
            <person name="Langlade N.B."/>
        </authorList>
    </citation>
    <scope>NUCLEOTIDE SEQUENCE [LARGE SCALE GENOMIC DNA]</scope>
    <source>
        <strain evidence="3">cv. SF193</strain>
        <tissue evidence="1">Leaves</tissue>
    </source>
</reference>
<dbReference type="Proteomes" id="UP000215914">
    <property type="component" value="Chromosome 9"/>
</dbReference>
<dbReference type="EMBL" id="CM007898">
    <property type="protein sequence ID" value="OTG13548.1"/>
    <property type="molecule type" value="Genomic_DNA"/>
</dbReference>
<name>A0A251TR01_HELAN</name>
<dbReference type="InParanoid" id="A0A251TR01"/>
<evidence type="ECO:0000313" key="2">
    <source>
        <dbReference type="EMBL" id="OTG13548.1"/>
    </source>
</evidence>
<dbReference type="AlphaFoldDB" id="A0A251TR01"/>
<evidence type="ECO:0000313" key="1">
    <source>
        <dbReference type="EMBL" id="KAF5788831.1"/>
    </source>
</evidence>
<evidence type="ECO:0000313" key="3">
    <source>
        <dbReference type="Proteomes" id="UP000215914"/>
    </source>
</evidence>
<proteinExistence type="predicted"/>
<gene>
    <name evidence="2" type="ORF">HannXRQ_Chr09g0239341</name>
    <name evidence="1" type="ORF">HanXRQr2_Chr09g0363661</name>
</gene>
<dbReference type="Gramene" id="mRNA:HanXRQr2_Chr09g0363661">
    <property type="protein sequence ID" value="mRNA:HanXRQr2_Chr09g0363661"/>
    <property type="gene ID" value="HanXRQr2_Chr09g0363661"/>
</dbReference>
<accession>A0A251TR01</accession>
<sequence>MISGRSEPRSFAVPFFKHASTCVLIIFLKGEGTSEVAITTLKDCGQRSRLFGWKSTCITA</sequence>
<organism evidence="2 3">
    <name type="scientific">Helianthus annuus</name>
    <name type="common">Common sunflower</name>
    <dbReference type="NCBI Taxonomy" id="4232"/>
    <lineage>
        <taxon>Eukaryota</taxon>
        <taxon>Viridiplantae</taxon>
        <taxon>Streptophyta</taxon>
        <taxon>Embryophyta</taxon>
        <taxon>Tracheophyta</taxon>
        <taxon>Spermatophyta</taxon>
        <taxon>Magnoliopsida</taxon>
        <taxon>eudicotyledons</taxon>
        <taxon>Gunneridae</taxon>
        <taxon>Pentapetalae</taxon>
        <taxon>asterids</taxon>
        <taxon>campanulids</taxon>
        <taxon>Asterales</taxon>
        <taxon>Asteraceae</taxon>
        <taxon>Asteroideae</taxon>
        <taxon>Heliantheae alliance</taxon>
        <taxon>Heliantheae</taxon>
        <taxon>Helianthus</taxon>
    </lineage>
</organism>
<reference evidence="1" key="3">
    <citation type="submission" date="2020-06" db="EMBL/GenBank/DDBJ databases">
        <title>Helianthus annuus Genome sequencing and assembly Release 2.</title>
        <authorList>
            <person name="Gouzy J."/>
            <person name="Langlade N."/>
            <person name="Munos S."/>
        </authorList>
    </citation>
    <scope>NUCLEOTIDE SEQUENCE</scope>
    <source>
        <tissue evidence="1">Leaves</tissue>
    </source>
</reference>